<proteinExistence type="inferred from homology"/>
<name>A0A098R260_9SPIO</name>
<accession>A0A098R260</accession>
<dbReference type="InterPro" id="IPR028082">
    <property type="entry name" value="Peripla_BP_I"/>
</dbReference>
<evidence type="ECO:0000259" key="9">
    <source>
        <dbReference type="Pfam" id="PF02608"/>
    </source>
</evidence>
<dbReference type="eggNOG" id="COG1744">
    <property type="taxonomic scope" value="Bacteria"/>
</dbReference>
<comment type="subcellular location">
    <subcellularLocation>
        <location evidence="1">Cell membrane</location>
        <topology evidence="1">Lipid-anchor</topology>
    </subcellularLocation>
</comment>
<evidence type="ECO:0000256" key="5">
    <source>
        <dbReference type="ARBA" id="ARBA00022729"/>
    </source>
</evidence>
<keyword evidence="8" id="KW-0449">Lipoprotein</keyword>
<organism evidence="10 11">
    <name type="scientific">Spirochaeta lutea</name>
    <dbReference type="NCBI Taxonomy" id="1480694"/>
    <lineage>
        <taxon>Bacteria</taxon>
        <taxon>Pseudomonadati</taxon>
        <taxon>Spirochaetota</taxon>
        <taxon>Spirochaetia</taxon>
        <taxon>Spirochaetales</taxon>
        <taxon>Spirochaetaceae</taxon>
        <taxon>Spirochaeta</taxon>
    </lineage>
</organism>
<dbReference type="InterPro" id="IPR003760">
    <property type="entry name" value="PnrA-like"/>
</dbReference>
<keyword evidence="7" id="KW-0564">Palmitate</keyword>
<dbReference type="AlphaFoldDB" id="A0A098R260"/>
<dbReference type="InterPro" id="IPR050957">
    <property type="entry name" value="BMP_lipoprotein"/>
</dbReference>
<evidence type="ECO:0000256" key="1">
    <source>
        <dbReference type="ARBA" id="ARBA00004193"/>
    </source>
</evidence>
<gene>
    <name evidence="10" type="ORF">DC28_00910</name>
</gene>
<evidence type="ECO:0000256" key="6">
    <source>
        <dbReference type="ARBA" id="ARBA00023136"/>
    </source>
</evidence>
<comment type="similarity">
    <text evidence="2">Belongs to the BMP lipoprotein family.</text>
</comment>
<keyword evidence="6" id="KW-0472">Membrane</keyword>
<keyword evidence="4" id="KW-1003">Cell membrane</keyword>
<feature type="domain" description="ABC transporter substrate-binding protein PnrA-like" evidence="9">
    <location>
        <begin position="27"/>
        <end position="306"/>
    </location>
</feature>
<dbReference type="Gene3D" id="3.40.50.2300">
    <property type="match status" value="2"/>
</dbReference>
<evidence type="ECO:0000313" key="11">
    <source>
        <dbReference type="Proteomes" id="UP000029692"/>
    </source>
</evidence>
<dbReference type="PANTHER" id="PTHR34296:SF2">
    <property type="entry name" value="ABC TRANSPORTER GUANOSINE-BINDING PROTEIN NUPN"/>
    <property type="match status" value="1"/>
</dbReference>
<keyword evidence="5" id="KW-0732">Signal</keyword>
<protein>
    <recommendedName>
        <fullName evidence="9">ABC transporter substrate-binding protein PnrA-like domain-containing protein</fullName>
    </recommendedName>
</protein>
<evidence type="ECO:0000313" key="10">
    <source>
        <dbReference type="EMBL" id="KGE73811.1"/>
    </source>
</evidence>
<dbReference type="EMBL" id="JNUP01000003">
    <property type="protein sequence ID" value="KGE73811.1"/>
    <property type="molecule type" value="Genomic_DNA"/>
</dbReference>
<reference evidence="10 11" key="1">
    <citation type="submission" date="2014-05" db="EMBL/GenBank/DDBJ databases">
        <title>De novo Genome Sequence of Spirocheata sp.</title>
        <authorList>
            <person name="Shivani Y."/>
            <person name="Subhash Y."/>
            <person name="Tushar L."/>
            <person name="Sasikala C."/>
            <person name="Ramana C.V."/>
        </authorList>
    </citation>
    <scope>NUCLEOTIDE SEQUENCE [LARGE SCALE GENOMIC DNA]</scope>
    <source>
        <strain evidence="10 11">JC230</strain>
    </source>
</reference>
<dbReference type="SUPFAM" id="SSF53822">
    <property type="entry name" value="Periplasmic binding protein-like I"/>
    <property type="match status" value="1"/>
</dbReference>
<evidence type="ECO:0000256" key="8">
    <source>
        <dbReference type="ARBA" id="ARBA00023288"/>
    </source>
</evidence>
<evidence type="ECO:0000256" key="2">
    <source>
        <dbReference type="ARBA" id="ARBA00008610"/>
    </source>
</evidence>
<dbReference type="Proteomes" id="UP000029692">
    <property type="component" value="Unassembled WGS sequence"/>
</dbReference>
<comment type="caution">
    <text evidence="10">The sequence shown here is derived from an EMBL/GenBank/DDBJ whole genome shotgun (WGS) entry which is preliminary data.</text>
</comment>
<keyword evidence="3" id="KW-0813">Transport</keyword>
<evidence type="ECO:0000256" key="7">
    <source>
        <dbReference type="ARBA" id="ARBA00023139"/>
    </source>
</evidence>
<dbReference type="PANTHER" id="PTHR34296">
    <property type="entry name" value="TRANSCRIPTIONAL ACTIVATOR PROTEIN MED"/>
    <property type="match status" value="1"/>
</dbReference>
<dbReference type="Pfam" id="PF02608">
    <property type="entry name" value="Bmp"/>
    <property type="match status" value="1"/>
</dbReference>
<sequence length="343" mass="37096">MFFFFPVVAILAGGLNEPKGSTSGSFQIGVFVPGVVEGSPTYEMMVNGVTRAKERAEQEGYSVSLKVFEAGFNQAEWTASLTAMVATGSYDLIVTSNPSLPDIVREIRKSFPEQHFLLLDGYLASDSRVKSIYFNQYEQAYIAGYLAGLVTQPDSGLSGSNAQKRIGLLAGQEYPVMDQQIRPGYLAGAQAVDPDITLDFRVLGNWYDAGKANDLVSSMFRNGVDTVLTIAGGGNQGTISAAQSNNGYVIWYDSPGYSYAPGIIVGSTLVRQEESTYEATLQAITGALDYGNPEILGVQEGAIGFHISQEYIEALPESLRDEFERFLTAIQDGTTTIPSPRLF</sequence>
<dbReference type="STRING" id="1480694.DC28_00910"/>
<dbReference type="CDD" id="cd19962">
    <property type="entry name" value="PBP1_ABC_RfuA-like"/>
    <property type="match status" value="1"/>
</dbReference>
<keyword evidence="11" id="KW-1185">Reference proteome</keyword>
<dbReference type="GO" id="GO:0005886">
    <property type="term" value="C:plasma membrane"/>
    <property type="evidence" value="ECO:0007669"/>
    <property type="project" value="UniProtKB-SubCell"/>
</dbReference>
<evidence type="ECO:0000256" key="3">
    <source>
        <dbReference type="ARBA" id="ARBA00022448"/>
    </source>
</evidence>
<evidence type="ECO:0000256" key="4">
    <source>
        <dbReference type="ARBA" id="ARBA00022475"/>
    </source>
</evidence>